<proteinExistence type="inferred from homology"/>
<comment type="function">
    <text evidence="7">Plays a role in the regulation of phosphate uptake.</text>
</comment>
<dbReference type="Gene3D" id="1.20.58.220">
    <property type="entry name" value="Phosphate transport system protein phou homolog 2, domain 2"/>
    <property type="match status" value="1"/>
</dbReference>
<name>A0A0R2BF03_SECCO</name>
<reference evidence="9 10" key="1">
    <citation type="journal article" date="2015" name="Genome Announc.">
        <title>Expanding the biotechnology potential of lactobacilli through comparative genomics of 213 strains and associated genera.</title>
        <authorList>
            <person name="Sun Z."/>
            <person name="Harris H.M."/>
            <person name="McCann A."/>
            <person name="Guo C."/>
            <person name="Argimon S."/>
            <person name="Zhang W."/>
            <person name="Yang X."/>
            <person name="Jeffery I.B."/>
            <person name="Cooney J.C."/>
            <person name="Kagawa T.F."/>
            <person name="Liu W."/>
            <person name="Song Y."/>
            <person name="Salvetti E."/>
            <person name="Wrobel A."/>
            <person name="Rasinkangas P."/>
            <person name="Parkhill J."/>
            <person name="Rea M.C."/>
            <person name="O'Sullivan O."/>
            <person name="Ritari J."/>
            <person name="Douillard F.P."/>
            <person name="Paul Ross R."/>
            <person name="Yang R."/>
            <person name="Briner A.E."/>
            <person name="Felis G.E."/>
            <person name="de Vos W.M."/>
            <person name="Barrangou R."/>
            <person name="Klaenhammer T.R."/>
            <person name="Caufield P.W."/>
            <person name="Cui Y."/>
            <person name="Zhang H."/>
            <person name="O'Toole P.W."/>
        </authorList>
    </citation>
    <scope>NUCLEOTIDE SEQUENCE [LARGE SCALE GENOMIC DNA]</scope>
    <source>
        <strain evidence="9 10">DSM 20515</strain>
    </source>
</reference>
<comment type="similarity">
    <text evidence="2 7">Belongs to the PhoU family.</text>
</comment>
<dbReference type="GO" id="GO:0030643">
    <property type="term" value="P:intracellular phosphate ion homeostasis"/>
    <property type="evidence" value="ECO:0007669"/>
    <property type="project" value="InterPro"/>
</dbReference>
<accession>A0A0R2BF03</accession>
<dbReference type="InterPro" id="IPR028366">
    <property type="entry name" value="PhoU"/>
</dbReference>
<dbReference type="PANTHER" id="PTHR42930">
    <property type="entry name" value="PHOSPHATE-SPECIFIC TRANSPORT SYSTEM ACCESSORY PROTEIN PHOU"/>
    <property type="match status" value="1"/>
</dbReference>
<dbReference type="Pfam" id="PF01895">
    <property type="entry name" value="PhoU"/>
    <property type="match status" value="2"/>
</dbReference>
<protein>
    <recommendedName>
        <fullName evidence="7">Phosphate-specific transport system accessory protein PhoU</fullName>
    </recommendedName>
</protein>
<dbReference type="SUPFAM" id="SSF109755">
    <property type="entry name" value="PhoU-like"/>
    <property type="match status" value="1"/>
</dbReference>
<dbReference type="STRING" id="33960.TY91_00290"/>
<dbReference type="PANTHER" id="PTHR42930:SF3">
    <property type="entry name" value="PHOSPHATE-SPECIFIC TRANSPORT SYSTEM ACCESSORY PROTEIN PHOU"/>
    <property type="match status" value="1"/>
</dbReference>
<evidence type="ECO:0000256" key="5">
    <source>
        <dbReference type="ARBA" id="ARBA00022490"/>
    </source>
</evidence>
<dbReference type="PATRIC" id="fig|1423733.4.peg.2832"/>
<evidence type="ECO:0000256" key="2">
    <source>
        <dbReference type="ARBA" id="ARBA00008107"/>
    </source>
</evidence>
<evidence type="ECO:0000313" key="10">
    <source>
        <dbReference type="Proteomes" id="UP000051845"/>
    </source>
</evidence>
<keyword evidence="6 7" id="KW-0592">Phosphate transport</keyword>
<dbReference type="NCBIfam" id="TIGR02135">
    <property type="entry name" value="phoU_full"/>
    <property type="match status" value="1"/>
</dbReference>
<comment type="subcellular location">
    <subcellularLocation>
        <location evidence="1 7">Cytoplasm</location>
    </subcellularLocation>
</comment>
<dbReference type="Proteomes" id="UP000051845">
    <property type="component" value="Unassembled WGS sequence"/>
</dbReference>
<comment type="caution">
    <text evidence="9">The sequence shown here is derived from an EMBL/GenBank/DDBJ whole genome shotgun (WGS) entry which is preliminary data.</text>
</comment>
<dbReference type="EMBL" id="AYYR01000065">
    <property type="protein sequence ID" value="KRM74969.1"/>
    <property type="molecule type" value="Genomic_DNA"/>
</dbReference>
<evidence type="ECO:0000256" key="6">
    <source>
        <dbReference type="ARBA" id="ARBA00022592"/>
    </source>
</evidence>
<dbReference type="GO" id="GO:0006817">
    <property type="term" value="P:phosphate ion transport"/>
    <property type="evidence" value="ECO:0007669"/>
    <property type="project" value="UniProtKB-KW"/>
</dbReference>
<dbReference type="FunFam" id="1.20.58.220:FF:000004">
    <property type="entry name" value="Phosphate-specific transport system accessory protein PhoU"/>
    <property type="match status" value="1"/>
</dbReference>
<dbReference type="AlphaFoldDB" id="A0A0R2BF03"/>
<evidence type="ECO:0000256" key="1">
    <source>
        <dbReference type="ARBA" id="ARBA00004496"/>
    </source>
</evidence>
<feature type="domain" description="PhoU" evidence="8">
    <location>
        <begin position="121"/>
        <end position="203"/>
    </location>
</feature>
<keyword evidence="5 7" id="KW-0963">Cytoplasm</keyword>
<dbReference type="RefSeq" id="WP_056997007.1">
    <property type="nucleotide sequence ID" value="NZ_AYYR01000065.1"/>
</dbReference>
<evidence type="ECO:0000313" key="9">
    <source>
        <dbReference type="EMBL" id="KRM74969.1"/>
    </source>
</evidence>
<keyword evidence="4 7" id="KW-0813">Transport</keyword>
<feature type="domain" description="PhoU" evidence="8">
    <location>
        <begin position="17"/>
        <end position="103"/>
    </location>
</feature>
<organism evidence="9 10">
    <name type="scientific">Secundilactobacillus collinoides DSM 20515 = JCM 1123</name>
    <dbReference type="NCBI Taxonomy" id="1423733"/>
    <lineage>
        <taxon>Bacteria</taxon>
        <taxon>Bacillati</taxon>
        <taxon>Bacillota</taxon>
        <taxon>Bacilli</taxon>
        <taxon>Lactobacillales</taxon>
        <taxon>Lactobacillaceae</taxon>
        <taxon>Secundilactobacillus</taxon>
    </lineage>
</organism>
<dbReference type="PIRSF" id="PIRSF003107">
    <property type="entry name" value="PhoU"/>
    <property type="match status" value="1"/>
</dbReference>
<evidence type="ECO:0000256" key="3">
    <source>
        <dbReference type="ARBA" id="ARBA00011738"/>
    </source>
</evidence>
<sequence length="238" mass="26776">MQTHFLDMYHTLNDHFTEMGQHVNDQINNATQAFVSRNKKQAREVIDNDQKVNKSEVSLEKEALELIALQQPFADDFRAVISILKASADLERIGDHAVSIAQETIRLDDKTGNKKIEAAIADLSELIRNMLNDMLVATAELNSELSLSVARKDLQVDAQYVRLRHTLASTVQKEPTMAKVTSGYLLVVKTLERIGDHIVNLAEENVYNRDGKIVELNLGKTNPELVQQALDKDEKNSK</sequence>
<evidence type="ECO:0000256" key="7">
    <source>
        <dbReference type="PIRNR" id="PIRNR003107"/>
    </source>
</evidence>
<dbReference type="GO" id="GO:0005737">
    <property type="term" value="C:cytoplasm"/>
    <property type="evidence" value="ECO:0007669"/>
    <property type="project" value="UniProtKB-SubCell"/>
</dbReference>
<gene>
    <name evidence="9" type="ORF">FC82_GL002710</name>
</gene>
<evidence type="ECO:0000256" key="4">
    <source>
        <dbReference type="ARBA" id="ARBA00022448"/>
    </source>
</evidence>
<comment type="subunit">
    <text evidence="3 7">Homodimer.</text>
</comment>
<dbReference type="GO" id="GO:0045936">
    <property type="term" value="P:negative regulation of phosphate metabolic process"/>
    <property type="evidence" value="ECO:0007669"/>
    <property type="project" value="InterPro"/>
</dbReference>
<dbReference type="InterPro" id="IPR038078">
    <property type="entry name" value="PhoU-like_sf"/>
</dbReference>
<dbReference type="InterPro" id="IPR026022">
    <property type="entry name" value="PhoU_dom"/>
</dbReference>
<evidence type="ECO:0000259" key="8">
    <source>
        <dbReference type="Pfam" id="PF01895"/>
    </source>
</evidence>